<gene>
    <name evidence="1" type="ORF">HPP92_005900</name>
</gene>
<protein>
    <submittedName>
        <fullName evidence="1">Uncharacterized protein</fullName>
    </submittedName>
</protein>
<dbReference type="AlphaFoldDB" id="A0A835VBE4"/>
<proteinExistence type="predicted"/>
<accession>A0A835VBE4</accession>
<comment type="caution">
    <text evidence="1">The sequence shown here is derived from an EMBL/GenBank/DDBJ whole genome shotgun (WGS) entry which is preliminary data.</text>
</comment>
<dbReference type="EMBL" id="JADCNL010000002">
    <property type="protein sequence ID" value="KAG0492502.1"/>
    <property type="molecule type" value="Genomic_DNA"/>
</dbReference>
<reference evidence="1 2" key="1">
    <citation type="journal article" date="2020" name="Nat. Food">
        <title>A phased Vanilla planifolia genome enables genetic improvement of flavour and production.</title>
        <authorList>
            <person name="Hasing T."/>
            <person name="Tang H."/>
            <person name="Brym M."/>
            <person name="Khazi F."/>
            <person name="Huang T."/>
            <person name="Chambers A.H."/>
        </authorList>
    </citation>
    <scope>NUCLEOTIDE SEQUENCE [LARGE SCALE GENOMIC DNA]</scope>
    <source>
        <tissue evidence="1">Leaf</tissue>
    </source>
</reference>
<evidence type="ECO:0000313" key="2">
    <source>
        <dbReference type="Proteomes" id="UP000636800"/>
    </source>
</evidence>
<organism evidence="1 2">
    <name type="scientific">Vanilla planifolia</name>
    <name type="common">Vanilla</name>
    <dbReference type="NCBI Taxonomy" id="51239"/>
    <lineage>
        <taxon>Eukaryota</taxon>
        <taxon>Viridiplantae</taxon>
        <taxon>Streptophyta</taxon>
        <taxon>Embryophyta</taxon>
        <taxon>Tracheophyta</taxon>
        <taxon>Spermatophyta</taxon>
        <taxon>Magnoliopsida</taxon>
        <taxon>Liliopsida</taxon>
        <taxon>Asparagales</taxon>
        <taxon>Orchidaceae</taxon>
        <taxon>Vanilloideae</taxon>
        <taxon>Vanilleae</taxon>
        <taxon>Vanilla</taxon>
    </lineage>
</organism>
<dbReference type="Proteomes" id="UP000636800">
    <property type="component" value="Chromosome 2"/>
</dbReference>
<sequence>MASAWSWHHQHHCLHLSDSEGLEELSRNLNLLVVDEQLSVVVGLLLAVVEE</sequence>
<keyword evidence="2" id="KW-1185">Reference proteome</keyword>
<name>A0A835VBE4_VANPL</name>
<evidence type="ECO:0000313" key="1">
    <source>
        <dbReference type="EMBL" id="KAG0492502.1"/>
    </source>
</evidence>